<dbReference type="PANTHER" id="PTHR32114:SF2">
    <property type="entry name" value="ABC TRANSPORTER ABCH.3"/>
    <property type="match status" value="1"/>
</dbReference>
<dbReference type="InterPro" id="IPR038729">
    <property type="entry name" value="Rad50/SbcC_AAA"/>
</dbReference>
<dbReference type="Pfam" id="PF13476">
    <property type="entry name" value="AAA_23"/>
    <property type="match status" value="1"/>
</dbReference>
<reference evidence="3" key="1">
    <citation type="submission" date="2018-05" db="EMBL/GenBank/DDBJ databases">
        <authorList>
            <person name="Lanie J.A."/>
            <person name="Ng W.-L."/>
            <person name="Kazmierczak K.M."/>
            <person name="Andrzejewski T.M."/>
            <person name="Davidsen T.M."/>
            <person name="Wayne K.J."/>
            <person name="Tettelin H."/>
            <person name="Glass J.I."/>
            <person name="Rusch D."/>
            <person name="Podicherti R."/>
            <person name="Tsui H.-C.T."/>
            <person name="Winkler M.E."/>
        </authorList>
    </citation>
    <scope>NUCLEOTIDE SEQUENCE</scope>
</reference>
<protein>
    <recommendedName>
        <fullName evidence="2">Rad50/SbcC-type AAA domain-containing protein</fullName>
    </recommendedName>
</protein>
<dbReference type="PANTHER" id="PTHR32114">
    <property type="entry name" value="ABC TRANSPORTER ABCH.3"/>
    <property type="match status" value="1"/>
</dbReference>
<evidence type="ECO:0000313" key="3">
    <source>
        <dbReference type="EMBL" id="SVB93120.1"/>
    </source>
</evidence>
<evidence type="ECO:0000259" key="2">
    <source>
        <dbReference type="Pfam" id="PF13476"/>
    </source>
</evidence>
<proteinExistence type="predicted"/>
<evidence type="ECO:0000256" key="1">
    <source>
        <dbReference type="SAM" id="Coils"/>
    </source>
</evidence>
<dbReference type="Gene3D" id="1.10.287.1490">
    <property type="match status" value="1"/>
</dbReference>
<name>A0A382I0G8_9ZZZZ</name>
<dbReference type="SUPFAM" id="SSF52540">
    <property type="entry name" value="P-loop containing nucleoside triphosphate hydrolases"/>
    <property type="match status" value="1"/>
</dbReference>
<feature type="non-terminal residue" evidence="3">
    <location>
        <position position="449"/>
    </location>
</feature>
<keyword evidence="1" id="KW-0175">Coiled coil</keyword>
<feature type="domain" description="Rad50/SbcC-type AAA" evidence="2">
    <location>
        <begin position="6"/>
        <end position="208"/>
    </location>
</feature>
<accession>A0A382I0G8</accession>
<dbReference type="Gene3D" id="3.40.50.300">
    <property type="entry name" value="P-loop containing nucleotide triphosphate hydrolases"/>
    <property type="match status" value="1"/>
</dbReference>
<organism evidence="3">
    <name type="scientific">marine metagenome</name>
    <dbReference type="NCBI Taxonomy" id="408172"/>
    <lineage>
        <taxon>unclassified sequences</taxon>
        <taxon>metagenomes</taxon>
        <taxon>ecological metagenomes</taxon>
    </lineage>
</organism>
<dbReference type="InterPro" id="IPR027417">
    <property type="entry name" value="P-loop_NTPase"/>
</dbReference>
<gene>
    <name evidence="3" type="ORF">METZ01_LOCUS245974</name>
</gene>
<dbReference type="AlphaFoldDB" id="A0A382I0G8"/>
<feature type="coiled-coil region" evidence="1">
    <location>
        <begin position="314"/>
        <end position="410"/>
    </location>
</feature>
<dbReference type="EMBL" id="UINC01064445">
    <property type="protein sequence ID" value="SVB93120.1"/>
    <property type="molecule type" value="Genomic_DNA"/>
</dbReference>
<sequence length="449" mass="52315">MIIFKKISWRNFLSTGDKPTIVFFDRSSTTLIIGENGSGKSTILDALTFGLFGKPFRNINKPQLVNAINERGLLVEIDFSIGKKDFTVRRGVKPNVFEVFQNGKMFDQTANVRDYQDYLERVILKLNYKSFTQIVLLGNSSFEPFMQLKQSDRRTIVEDLLDIHIFSSMNMILKQKNSELKGEFQQNENQRDLNESKTKMQREYIERLQQDNESIIFDKSQEIRNFKKEKEYSVGTLNVLQEQILSLSDKMLLEDGVQKKASEFGTLQNKIDVKLDQEQKELKFYETNSTCSQCKQDIDDVFKKERIIDISKGIDEKKDGLDKILTQIENLEKELEGFKSIGREIGEKNKRLAGLESQIQSLDSNIERTQKEIEKLQEKKELDSVEENTLQSLQEDLRTLEGQYQGLCETKQVYEYANELLRDSGIKTKIIRQYVPIINKYVNKYLNEL</sequence>